<name>A0A067HEK4_CITSI</name>
<organism evidence="1 2">
    <name type="scientific">Citrus sinensis</name>
    <name type="common">Sweet orange</name>
    <name type="synonym">Citrus aurantium var. sinensis</name>
    <dbReference type="NCBI Taxonomy" id="2711"/>
    <lineage>
        <taxon>Eukaryota</taxon>
        <taxon>Viridiplantae</taxon>
        <taxon>Streptophyta</taxon>
        <taxon>Embryophyta</taxon>
        <taxon>Tracheophyta</taxon>
        <taxon>Spermatophyta</taxon>
        <taxon>Magnoliopsida</taxon>
        <taxon>eudicotyledons</taxon>
        <taxon>Gunneridae</taxon>
        <taxon>Pentapetalae</taxon>
        <taxon>rosids</taxon>
        <taxon>malvids</taxon>
        <taxon>Sapindales</taxon>
        <taxon>Rutaceae</taxon>
        <taxon>Aurantioideae</taxon>
        <taxon>Citrus</taxon>
    </lineage>
</organism>
<reference evidence="1 2" key="1">
    <citation type="submission" date="2014-04" db="EMBL/GenBank/DDBJ databases">
        <authorList>
            <consortium name="International Citrus Genome Consortium"/>
            <person name="Gmitter F."/>
            <person name="Chen C."/>
            <person name="Farmerie W."/>
            <person name="Harkins T."/>
            <person name="Desany B."/>
            <person name="Mohiuddin M."/>
            <person name="Kodira C."/>
            <person name="Borodovsky M."/>
            <person name="Lomsadze A."/>
            <person name="Burns P."/>
            <person name="Jenkins J."/>
            <person name="Prochnik S."/>
            <person name="Shu S."/>
            <person name="Chapman J."/>
            <person name="Pitluck S."/>
            <person name="Schmutz J."/>
            <person name="Rokhsar D."/>
        </authorList>
    </citation>
    <scope>NUCLEOTIDE SEQUENCE</scope>
</reference>
<evidence type="ECO:0000313" key="2">
    <source>
        <dbReference type="Proteomes" id="UP000027120"/>
    </source>
</evidence>
<proteinExistence type="predicted"/>
<sequence length="70" mass="8202">MGCILVHEHAGRFGSVAERERERSTALGNSLKEVEELLVYFQQMRSWQLTDRRAAFHFVCKTPDYVSWNN</sequence>
<accession>A0A067HEK4</accession>
<dbReference type="Proteomes" id="UP000027120">
    <property type="component" value="Unassembled WGS sequence"/>
</dbReference>
<keyword evidence="2" id="KW-1185">Reference proteome</keyword>
<dbReference type="AlphaFoldDB" id="A0A067HEK4"/>
<gene>
    <name evidence="1" type="ORF">CISIN_1g035607mg</name>
</gene>
<dbReference type="EMBL" id="KK784873">
    <property type="protein sequence ID" value="KDO86397.1"/>
    <property type="molecule type" value="Genomic_DNA"/>
</dbReference>
<protein>
    <submittedName>
        <fullName evidence="1">Uncharacterized protein</fullName>
    </submittedName>
</protein>
<evidence type="ECO:0000313" key="1">
    <source>
        <dbReference type="EMBL" id="KDO86397.1"/>
    </source>
</evidence>
<dbReference type="SMR" id="A0A067HEK4"/>